<dbReference type="InterPro" id="IPR000485">
    <property type="entry name" value="AsnC-type_HTH_dom"/>
</dbReference>
<comment type="caution">
    <text evidence="5">The sequence shown here is derived from an EMBL/GenBank/DDBJ whole genome shotgun (WGS) entry which is preliminary data.</text>
</comment>
<dbReference type="InterPro" id="IPR011008">
    <property type="entry name" value="Dimeric_a/b-barrel"/>
</dbReference>
<accession>A0ABT3ZS90</accession>
<dbReference type="Proteomes" id="UP001082899">
    <property type="component" value="Unassembled WGS sequence"/>
</dbReference>
<sequence>MLDKIDKKILAILQEDCTVSVADLATRVNLSATPCWRRLQRLDKDGYILRRAALLDADRLNLGVTVFVEIKTSEHSPAWLASFHEAIRDIPEIVEVHRMSGHVDYLLKVVVPSIQAYDGVYKKLISGVALFDVSSGFSMERLKATTALPLDYAQ</sequence>
<keyword evidence="3" id="KW-0804">Transcription</keyword>
<dbReference type="Pfam" id="PF13412">
    <property type="entry name" value="HTH_24"/>
    <property type="match status" value="1"/>
</dbReference>
<dbReference type="RefSeq" id="WP_267849326.1">
    <property type="nucleotide sequence ID" value="NZ_JAPMXC010000010.1"/>
</dbReference>
<dbReference type="PROSITE" id="PS50956">
    <property type="entry name" value="HTH_ASNC_2"/>
    <property type="match status" value="1"/>
</dbReference>
<feature type="domain" description="HTH asnC-type" evidence="4">
    <location>
        <begin position="2"/>
        <end position="63"/>
    </location>
</feature>
<dbReference type="Gene3D" id="1.10.10.10">
    <property type="entry name" value="Winged helix-like DNA-binding domain superfamily/Winged helix DNA-binding domain"/>
    <property type="match status" value="1"/>
</dbReference>
<dbReference type="CDD" id="cd00090">
    <property type="entry name" value="HTH_ARSR"/>
    <property type="match status" value="1"/>
</dbReference>
<dbReference type="SUPFAM" id="SSF46785">
    <property type="entry name" value="Winged helix' DNA-binding domain"/>
    <property type="match status" value="1"/>
</dbReference>
<dbReference type="InterPro" id="IPR036390">
    <property type="entry name" value="WH_DNA-bd_sf"/>
</dbReference>
<protein>
    <submittedName>
        <fullName evidence="5">Lrp/AsnC family transcriptional regulator</fullName>
    </submittedName>
</protein>
<dbReference type="SUPFAM" id="SSF54909">
    <property type="entry name" value="Dimeric alpha+beta barrel"/>
    <property type="match status" value="1"/>
</dbReference>
<dbReference type="EMBL" id="JAPMXC010000010">
    <property type="protein sequence ID" value="MCY0389425.1"/>
    <property type="molecule type" value="Genomic_DNA"/>
</dbReference>
<name>A0ABT3ZS90_9BURK</name>
<keyword evidence="1" id="KW-0805">Transcription regulation</keyword>
<gene>
    <name evidence="5" type="ORF">OVY01_19965</name>
</gene>
<dbReference type="Pfam" id="PF01037">
    <property type="entry name" value="AsnC_trans_reg"/>
    <property type="match status" value="1"/>
</dbReference>
<dbReference type="PANTHER" id="PTHR30154">
    <property type="entry name" value="LEUCINE-RESPONSIVE REGULATORY PROTEIN"/>
    <property type="match status" value="1"/>
</dbReference>
<dbReference type="InterPro" id="IPR019888">
    <property type="entry name" value="Tscrpt_reg_AsnC-like"/>
</dbReference>
<dbReference type="InterPro" id="IPR019885">
    <property type="entry name" value="Tscrpt_reg_HTH_AsnC-type_CS"/>
</dbReference>
<evidence type="ECO:0000313" key="5">
    <source>
        <dbReference type="EMBL" id="MCY0389425.1"/>
    </source>
</evidence>
<proteinExistence type="predicted"/>
<dbReference type="SMART" id="SM00344">
    <property type="entry name" value="HTH_ASNC"/>
    <property type="match status" value="1"/>
</dbReference>
<dbReference type="PROSITE" id="PS00519">
    <property type="entry name" value="HTH_ASNC_1"/>
    <property type="match status" value="1"/>
</dbReference>
<evidence type="ECO:0000259" key="4">
    <source>
        <dbReference type="PROSITE" id="PS50956"/>
    </source>
</evidence>
<dbReference type="InterPro" id="IPR036388">
    <property type="entry name" value="WH-like_DNA-bd_sf"/>
</dbReference>
<organism evidence="5 6">
    <name type="scientific">Robbsia betulipollinis</name>
    <dbReference type="NCBI Taxonomy" id="2981849"/>
    <lineage>
        <taxon>Bacteria</taxon>
        <taxon>Pseudomonadati</taxon>
        <taxon>Pseudomonadota</taxon>
        <taxon>Betaproteobacteria</taxon>
        <taxon>Burkholderiales</taxon>
        <taxon>Burkholderiaceae</taxon>
        <taxon>Robbsia</taxon>
    </lineage>
</organism>
<dbReference type="PANTHER" id="PTHR30154:SF17">
    <property type="entry name" value="DNA-BINDING TRANSCRIPTIONAL ACTIVATOR DECR"/>
    <property type="match status" value="1"/>
</dbReference>
<evidence type="ECO:0000256" key="3">
    <source>
        <dbReference type="ARBA" id="ARBA00023163"/>
    </source>
</evidence>
<evidence type="ECO:0000256" key="2">
    <source>
        <dbReference type="ARBA" id="ARBA00023125"/>
    </source>
</evidence>
<dbReference type="InterPro" id="IPR019887">
    <property type="entry name" value="Tscrpt_reg_AsnC/Lrp_C"/>
</dbReference>
<evidence type="ECO:0000256" key="1">
    <source>
        <dbReference type="ARBA" id="ARBA00023015"/>
    </source>
</evidence>
<dbReference type="InterPro" id="IPR011991">
    <property type="entry name" value="ArsR-like_HTH"/>
</dbReference>
<dbReference type="Gene3D" id="3.30.70.920">
    <property type="match status" value="1"/>
</dbReference>
<keyword evidence="6" id="KW-1185">Reference proteome</keyword>
<reference evidence="5" key="1">
    <citation type="submission" date="2022-11" db="EMBL/GenBank/DDBJ databases">
        <title>Robbsia betulipollinis sp. nov., isolated from pollen of birch (Betula pendula).</title>
        <authorList>
            <person name="Shi H."/>
            <person name="Ambika Manirajan B."/>
            <person name="Ratering S."/>
            <person name="Geissler-Plaum R."/>
            <person name="Schnell S."/>
        </authorList>
    </citation>
    <scope>NUCLEOTIDE SEQUENCE</scope>
    <source>
        <strain evidence="5">Bb-Pol-6</strain>
    </source>
</reference>
<dbReference type="PRINTS" id="PR00033">
    <property type="entry name" value="HTHASNC"/>
</dbReference>
<keyword evidence="2" id="KW-0238">DNA-binding</keyword>
<evidence type="ECO:0000313" key="6">
    <source>
        <dbReference type="Proteomes" id="UP001082899"/>
    </source>
</evidence>